<accession>A0A1V0SA32</accession>
<feature type="domain" description="Bacteriophage T5 Orf172 DNA-binding" evidence="1">
    <location>
        <begin position="14"/>
        <end position="90"/>
    </location>
</feature>
<protein>
    <recommendedName>
        <fullName evidence="1">Bacteriophage T5 Orf172 DNA-binding domain-containing protein</fullName>
    </recommendedName>
</protein>
<name>A0A1V0SA32_9VIRU</name>
<reference evidence="2" key="1">
    <citation type="journal article" date="2017" name="Science">
        <title>Giant viruses with an expanded complement of translation system components.</title>
        <authorList>
            <person name="Schulz F."/>
            <person name="Yutin N."/>
            <person name="Ivanova N.N."/>
            <person name="Ortega D.R."/>
            <person name="Lee T.K."/>
            <person name="Vierheilig J."/>
            <person name="Daims H."/>
            <person name="Horn M."/>
            <person name="Wagner M."/>
            <person name="Jensen G.J."/>
            <person name="Kyrpides N.C."/>
            <person name="Koonin E.V."/>
            <person name="Woyke T."/>
        </authorList>
    </citation>
    <scope>NUCLEOTIDE SEQUENCE</scope>
    <source>
        <strain evidence="2">CTV1</strain>
    </source>
</reference>
<dbReference type="InterPro" id="IPR018306">
    <property type="entry name" value="Phage_T5_Orf172_DNA-bd"/>
</dbReference>
<dbReference type="Pfam" id="PF10544">
    <property type="entry name" value="T5orf172"/>
    <property type="match status" value="1"/>
</dbReference>
<gene>
    <name evidence="2" type="ORF">Catovirus_1_612</name>
</gene>
<proteinExistence type="predicted"/>
<dbReference type="SMART" id="SM00974">
    <property type="entry name" value="T5orf172"/>
    <property type="match status" value="1"/>
</dbReference>
<organism evidence="2">
    <name type="scientific">Catovirus CTV1</name>
    <dbReference type="NCBI Taxonomy" id="1977631"/>
    <lineage>
        <taxon>Viruses</taxon>
        <taxon>Varidnaviria</taxon>
        <taxon>Bamfordvirae</taxon>
        <taxon>Nucleocytoviricota</taxon>
        <taxon>Megaviricetes</taxon>
        <taxon>Imitervirales</taxon>
        <taxon>Mimiviridae</taxon>
        <taxon>Klosneuvirinae</taxon>
        <taxon>Catovirus</taxon>
    </lineage>
</organism>
<evidence type="ECO:0000313" key="2">
    <source>
        <dbReference type="EMBL" id="ARF08562.1"/>
    </source>
</evidence>
<dbReference type="EMBL" id="KY684083">
    <property type="protein sequence ID" value="ARF08562.1"/>
    <property type="molecule type" value="Genomic_DNA"/>
</dbReference>
<sequence>MHYIYVIQPRSSIEGNLSVYKVGITSRDIKDRLSEYEKGSVLKMTIEVTDREVESELMLHLSKKFINRKDYGREYFEGPIKQILQEVFSFCVDYSYADAKNTIDAEIKDPNIKELETLCNSGDLGYVNIFVKNMKDNLVCVDKDKCIFYFFDDSKKLWIKYAINDVKFCYMNNIQKYIKPLCDCYNDMEKVLENNRKK</sequence>
<evidence type="ECO:0000259" key="1">
    <source>
        <dbReference type="SMART" id="SM00974"/>
    </source>
</evidence>